<protein>
    <recommendedName>
        <fullName evidence="7">Ankyrin repeat protein</fullName>
    </recommendedName>
</protein>
<dbReference type="PROSITE" id="PS50088">
    <property type="entry name" value="ANK_REPEAT"/>
    <property type="match status" value="2"/>
</dbReference>
<evidence type="ECO:0000256" key="3">
    <source>
        <dbReference type="PROSITE-ProRule" id="PRU00023"/>
    </source>
</evidence>
<proteinExistence type="predicted"/>
<evidence type="ECO:0000256" key="2">
    <source>
        <dbReference type="ARBA" id="ARBA00023043"/>
    </source>
</evidence>
<evidence type="ECO:0008006" key="7">
    <source>
        <dbReference type="Google" id="ProtNLM"/>
    </source>
</evidence>
<comment type="caution">
    <text evidence="5">The sequence shown here is derived from an EMBL/GenBank/DDBJ whole genome shotgun (WGS) entry which is preliminary data.</text>
</comment>
<sequence length="1088" mass="120119">MTELGPFRPLPSPLSWSVAATPFINNMAAPNLNTLPAELLLDIGERLGFKDRAFLIRVSRYCHAVLTEKLYNHFGKIEAARWAANNGSCLVMRTALSHCTGETERDLLINMPIDDDLEDPEAPVYATPLARASYRGHLDVVTYLLDVGARQKVLSYLFCNCIDLQSIFEGFEVHDVPNVPTWYPLHYAICSKNEEVALLLIDRGAPLLACDGGPRVTALQSAVANGCLKVVQRLAKRYRELNRGPLLTPRHEADVDRLLDPRATDARLNTAMHYLTLCPRREYLRQICLCLMDLGVPLDTPWGSMAMSPLLMACAIGNFRVATELVQFGANLQRRDPTEQERQQNPQEHVLPEHRQSNAPYVYSALGARYIRATQAGVVWRPGGQARWAIDRQEFIRVFIQHNGEVNAPVSLVGETALLRAVDRGFVAEIRILLSEGGAVVDRPDAFGMTPLCKAALRGNVTIVEALLEAGADPNLSSRIGQVTALELISGMIASPEIEQIIILLLRYGTRVGRLSPRSPHQYDRTYLITLMWRYFERGNHADYWVTATILENSTEANISRGCWQYAAEVALRLDKHGDREKPGHRPLCSLLGLFGEKVSYTFDDSRLYSIVEQLIKRGHASNVSCLFCLGGRNIELRAQNYFHSVVKTLSGVFTQEAMLALVLTHSKKSALPLATQLLVEWDAADIDVTGRIHCLSTKPTLLHLACSKGDWGSAGLLITKGCSPDAVNGCLLTPMAEAAAGGYRKLVEALMDCTTADPHESYRNPSTTTRLLQDQVASSGDFLRPPPGTRISQFVLRELIKLQGARLGLPNADTSNQHSIDPSLPKKGGWNPFTPHHYGFSAFEAACHEGHNDVVRAILKRKPLGHPITQVQRGFMVVKPSFSSLTDAALNGHWDTVHTLLSAGADPNQGILRGCLDLTPLHICVEALVNTVRLYNLDAETLATEQPIPPGSDLEAPAPFPPDMHPQLLPLVKRIQRIVSVIVHLKTVGAKEESDNSVFREVHSLPGGPFPPDTMGLLRKLMKTEELGYMGGRFMERHGEVVVTRKFTLDDPEGKKIVLVGEGNGDAKNQDSKDEDSKDGGEEKLKK</sequence>
<reference evidence="5 6" key="1">
    <citation type="submission" date="2017-07" db="EMBL/GenBank/DDBJ databases">
        <title>Genome sequence of the Sordaria macrospora wild type strain R19027.</title>
        <authorList>
            <person name="Nowrousian M."/>
            <person name="Teichert I."/>
            <person name="Kueck U."/>
        </authorList>
    </citation>
    <scope>NUCLEOTIDE SEQUENCE [LARGE SCALE GENOMIC DNA]</scope>
    <source>
        <strain evidence="5 6">R19027</strain>
        <tissue evidence="5">Mycelium</tissue>
    </source>
</reference>
<feature type="compositionally biased region" description="Basic and acidic residues" evidence="4">
    <location>
        <begin position="1069"/>
        <end position="1088"/>
    </location>
</feature>
<keyword evidence="1" id="KW-0677">Repeat</keyword>
<gene>
    <name evidence="5" type="ORF">SMACR_01066</name>
</gene>
<evidence type="ECO:0000256" key="4">
    <source>
        <dbReference type="SAM" id="MobiDB-lite"/>
    </source>
</evidence>
<dbReference type="SUPFAM" id="SSF48403">
    <property type="entry name" value="Ankyrin repeat"/>
    <property type="match status" value="2"/>
</dbReference>
<dbReference type="Proteomes" id="UP000433876">
    <property type="component" value="Unassembled WGS sequence"/>
</dbReference>
<dbReference type="Gene3D" id="1.25.40.20">
    <property type="entry name" value="Ankyrin repeat-containing domain"/>
    <property type="match status" value="4"/>
</dbReference>
<feature type="region of interest" description="Disordered" evidence="4">
    <location>
        <begin position="334"/>
        <end position="353"/>
    </location>
</feature>
<evidence type="ECO:0000313" key="6">
    <source>
        <dbReference type="Proteomes" id="UP000433876"/>
    </source>
</evidence>
<dbReference type="Pfam" id="PF00023">
    <property type="entry name" value="Ank"/>
    <property type="match status" value="1"/>
</dbReference>
<dbReference type="SMART" id="SM00248">
    <property type="entry name" value="ANK"/>
    <property type="match status" value="10"/>
</dbReference>
<dbReference type="PROSITE" id="PS50297">
    <property type="entry name" value="ANK_REP_REGION"/>
    <property type="match status" value="1"/>
</dbReference>
<accession>A0A8S8ZKV5</accession>
<evidence type="ECO:0000256" key="1">
    <source>
        <dbReference type="ARBA" id="ARBA00022737"/>
    </source>
</evidence>
<name>A0A8S8ZKV5_SORMA</name>
<feature type="repeat" description="ANK" evidence="3">
    <location>
        <begin position="305"/>
        <end position="337"/>
    </location>
</feature>
<dbReference type="VEuPathDB" id="FungiDB:SMAC_01066"/>
<feature type="region of interest" description="Disordered" evidence="4">
    <location>
        <begin position="1060"/>
        <end position="1088"/>
    </location>
</feature>
<keyword evidence="2 3" id="KW-0040">ANK repeat</keyword>
<dbReference type="PANTHER" id="PTHR24198:SF165">
    <property type="entry name" value="ANKYRIN REPEAT-CONTAINING PROTEIN-RELATED"/>
    <property type="match status" value="1"/>
</dbReference>
<dbReference type="InterPro" id="IPR002110">
    <property type="entry name" value="Ankyrin_rpt"/>
</dbReference>
<dbReference type="InterPro" id="IPR036770">
    <property type="entry name" value="Ankyrin_rpt-contain_sf"/>
</dbReference>
<dbReference type="AlphaFoldDB" id="A0A8S8ZKV5"/>
<dbReference type="Pfam" id="PF12796">
    <property type="entry name" value="Ank_2"/>
    <property type="match status" value="1"/>
</dbReference>
<dbReference type="EMBL" id="NMPR01000139">
    <property type="protein sequence ID" value="KAA8629361.1"/>
    <property type="molecule type" value="Genomic_DNA"/>
</dbReference>
<evidence type="ECO:0000313" key="5">
    <source>
        <dbReference type="EMBL" id="KAA8629361.1"/>
    </source>
</evidence>
<organism evidence="5 6">
    <name type="scientific">Sordaria macrospora</name>
    <dbReference type="NCBI Taxonomy" id="5147"/>
    <lineage>
        <taxon>Eukaryota</taxon>
        <taxon>Fungi</taxon>
        <taxon>Dikarya</taxon>
        <taxon>Ascomycota</taxon>
        <taxon>Pezizomycotina</taxon>
        <taxon>Sordariomycetes</taxon>
        <taxon>Sordariomycetidae</taxon>
        <taxon>Sordariales</taxon>
        <taxon>Sordariaceae</taxon>
        <taxon>Sordaria</taxon>
    </lineage>
</organism>
<feature type="repeat" description="ANK" evidence="3">
    <location>
        <begin position="447"/>
        <end position="479"/>
    </location>
</feature>
<dbReference type="PANTHER" id="PTHR24198">
    <property type="entry name" value="ANKYRIN REPEAT AND PROTEIN KINASE DOMAIN-CONTAINING PROTEIN"/>
    <property type="match status" value="1"/>
</dbReference>